<keyword evidence="2" id="KW-1185">Reference proteome</keyword>
<sequence length="293" mass="31756">MDPFSQHLLYTEFYTGQDPPALNIDVTAGASVYDALSPTLSAHLSSTSYISSAAFVEEKEQQQAQPADSWFSEWDLWIDAQLKLLLLNADPAPPTSSWDVESSFTLAAYSTCLALAGTAYMPGELVEDATLPWSREEPAPVAGAPDRDMMPAPLTQLSDSLAPSTSNALLAPLPANEDTHAVVAGLSPPSLAVNAQPIPLSRPPAHSPASSGTSSPARRKHRPPPLRCTHCPFVQENGRRWDMDRHVKTHDGVRKKFVCGRRGCKEIFSRMDAVRRHQKNPNARCALAQGGHA</sequence>
<evidence type="ECO:0000313" key="2">
    <source>
        <dbReference type="Proteomes" id="UP000814033"/>
    </source>
</evidence>
<dbReference type="Proteomes" id="UP000814033">
    <property type="component" value="Unassembled WGS sequence"/>
</dbReference>
<organism evidence="1 2">
    <name type="scientific">Auriscalpium vulgare</name>
    <dbReference type="NCBI Taxonomy" id="40419"/>
    <lineage>
        <taxon>Eukaryota</taxon>
        <taxon>Fungi</taxon>
        <taxon>Dikarya</taxon>
        <taxon>Basidiomycota</taxon>
        <taxon>Agaricomycotina</taxon>
        <taxon>Agaricomycetes</taxon>
        <taxon>Russulales</taxon>
        <taxon>Auriscalpiaceae</taxon>
        <taxon>Auriscalpium</taxon>
    </lineage>
</organism>
<comment type="caution">
    <text evidence="1">The sequence shown here is derived from an EMBL/GenBank/DDBJ whole genome shotgun (WGS) entry which is preliminary data.</text>
</comment>
<reference evidence="1" key="1">
    <citation type="submission" date="2021-02" db="EMBL/GenBank/DDBJ databases">
        <authorList>
            <consortium name="DOE Joint Genome Institute"/>
            <person name="Ahrendt S."/>
            <person name="Looney B.P."/>
            <person name="Miyauchi S."/>
            <person name="Morin E."/>
            <person name="Drula E."/>
            <person name="Courty P.E."/>
            <person name="Chicoki N."/>
            <person name="Fauchery L."/>
            <person name="Kohler A."/>
            <person name="Kuo A."/>
            <person name="Labutti K."/>
            <person name="Pangilinan J."/>
            <person name="Lipzen A."/>
            <person name="Riley R."/>
            <person name="Andreopoulos W."/>
            <person name="He G."/>
            <person name="Johnson J."/>
            <person name="Barry K.W."/>
            <person name="Grigoriev I.V."/>
            <person name="Nagy L."/>
            <person name="Hibbett D."/>
            <person name="Henrissat B."/>
            <person name="Matheny P.B."/>
            <person name="Labbe J."/>
            <person name="Martin F."/>
        </authorList>
    </citation>
    <scope>NUCLEOTIDE SEQUENCE</scope>
    <source>
        <strain evidence="1">FP105234-sp</strain>
    </source>
</reference>
<name>A0ACB8RSS2_9AGAM</name>
<evidence type="ECO:0000313" key="1">
    <source>
        <dbReference type="EMBL" id="KAI0046666.1"/>
    </source>
</evidence>
<proteinExistence type="predicted"/>
<accession>A0ACB8RSS2</accession>
<reference evidence="1" key="2">
    <citation type="journal article" date="2022" name="New Phytol.">
        <title>Evolutionary transition to the ectomycorrhizal habit in the genomes of a hyperdiverse lineage of mushroom-forming fungi.</title>
        <authorList>
            <person name="Looney B."/>
            <person name="Miyauchi S."/>
            <person name="Morin E."/>
            <person name="Drula E."/>
            <person name="Courty P.E."/>
            <person name="Kohler A."/>
            <person name="Kuo A."/>
            <person name="LaButti K."/>
            <person name="Pangilinan J."/>
            <person name="Lipzen A."/>
            <person name="Riley R."/>
            <person name="Andreopoulos W."/>
            <person name="He G."/>
            <person name="Johnson J."/>
            <person name="Nolan M."/>
            <person name="Tritt A."/>
            <person name="Barry K.W."/>
            <person name="Grigoriev I.V."/>
            <person name="Nagy L.G."/>
            <person name="Hibbett D."/>
            <person name="Henrissat B."/>
            <person name="Matheny P.B."/>
            <person name="Labbe J."/>
            <person name="Martin F.M."/>
        </authorList>
    </citation>
    <scope>NUCLEOTIDE SEQUENCE</scope>
    <source>
        <strain evidence="1">FP105234-sp</strain>
    </source>
</reference>
<gene>
    <name evidence="1" type="ORF">FA95DRAFT_1606723</name>
</gene>
<dbReference type="EMBL" id="MU275920">
    <property type="protein sequence ID" value="KAI0046666.1"/>
    <property type="molecule type" value="Genomic_DNA"/>
</dbReference>
<protein>
    <submittedName>
        <fullName evidence="1">Uncharacterized protein</fullName>
    </submittedName>
</protein>